<dbReference type="SUPFAM" id="SSF57903">
    <property type="entry name" value="FYVE/PHD zinc finger"/>
    <property type="match status" value="1"/>
</dbReference>
<dbReference type="InterPro" id="IPR011011">
    <property type="entry name" value="Znf_FYVE_PHD"/>
</dbReference>
<dbReference type="Gene3D" id="2.30.29.30">
    <property type="entry name" value="Pleckstrin-homology domain (PH domain)/Phosphotyrosine-binding domain (PTB)"/>
    <property type="match status" value="1"/>
</dbReference>
<dbReference type="CDD" id="cd00165">
    <property type="entry name" value="S4"/>
    <property type="match status" value="1"/>
</dbReference>
<dbReference type="SUPFAM" id="SSF50729">
    <property type="entry name" value="PH domain-like"/>
    <property type="match status" value="1"/>
</dbReference>
<keyword evidence="15" id="KW-0175">Coiled coil</keyword>
<feature type="domain" description="FYVE-type" evidence="17">
    <location>
        <begin position="662"/>
        <end position="724"/>
    </location>
</feature>
<evidence type="ECO:0000256" key="3">
    <source>
        <dbReference type="ARBA" id="ARBA00022730"/>
    </source>
</evidence>
<dbReference type="InterPro" id="IPR058923">
    <property type="entry name" value="RCC1-like_dom"/>
</dbReference>
<keyword evidence="19" id="KW-1185">Reference proteome</keyword>
<dbReference type="InterPro" id="IPR013083">
    <property type="entry name" value="Znf_RING/FYVE/PHD"/>
</dbReference>
<evidence type="ECO:0000256" key="13">
    <source>
        <dbReference type="PROSITE-ProRule" id="PRU00235"/>
    </source>
</evidence>
<dbReference type="PROSITE" id="PS50012">
    <property type="entry name" value="RCC1_3"/>
    <property type="match status" value="7"/>
</dbReference>
<dbReference type="FunFam" id="2.130.10.30:FF:000028">
    <property type="entry name" value="PH, RCC1 and FYVE domains-containing protein 1"/>
    <property type="match status" value="1"/>
</dbReference>
<dbReference type="PROSITE" id="PS50889">
    <property type="entry name" value="S4"/>
    <property type="match status" value="1"/>
</dbReference>
<dbReference type="GO" id="GO:0006412">
    <property type="term" value="P:translation"/>
    <property type="evidence" value="ECO:0007669"/>
    <property type="project" value="InterPro"/>
</dbReference>
<evidence type="ECO:0000259" key="17">
    <source>
        <dbReference type="PROSITE" id="PS50178"/>
    </source>
</evidence>
<dbReference type="InterPro" id="IPR051210">
    <property type="entry name" value="Ub_ligase/GEF_domain"/>
</dbReference>
<dbReference type="InterPro" id="IPR000408">
    <property type="entry name" value="Reg_chr_condens"/>
</dbReference>
<feature type="repeat" description="RCC1" evidence="13">
    <location>
        <begin position="606"/>
        <end position="657"/>
    </location>
</feature>
<dbReference type="SMART" id="SM01390">
    <property type="entry name" value="Ribosomal_S4"/>
    <property type="match status" value="1"/>
</dbReference>
<evidence type="ECO:0000256" key="12">
    <source>
        <dbReference type="PROSITE-ProRule" id="PRU00182"/>
    </source>
</evidence>
<keyword evidence="8 14" id="KW-0689">Ribosomal protein</keyword>
<keyword evidence="9 14" id="KW-0687">Ribonucleoprotein</keyword>
<organism evidence="18 19">
    <name type="scientific">Rhododendron griersonianum</name>
    <dbReference type="NCBI Taxonomy" id="479676"/>
    <lineage>
        <taxon>Eukaryota</taxon>
        <taxon>Viridiplantae</taxon>
        <taxon>Streptophyta</taxon>
        <taxon>Embryophyta</taxon>
        <taxon>Tracheophyta</taxon>
        <taxon>Spermatophyta</taxon>
        <taxon>Magnoliopsida</taxon>
        <taxon>eudicotyledons</taxon>
        <taxon>Gunneridae</taxon>
        <taxon>Pentapetalae</taxon>
        <taxon>asterids</taxon>
        <taxon>Ericales</taxon>
        <taxon>Ericaceae</taxon>
        <taxon>Ericoideae</taxon>
        <taxon>Rhodoreae</taxon>
        <taxon>Rhododendron</taxon>
    </lineage>
</organism>
<evidence type="ECO:0000256" key="8">
    <source>
        <dbReference type="ARBA" id="ARBA00022980"/>
    </source>
</evidence>
<keyword evidence="6" id="KW-0862">Zinc</keyword>
<evidence type="ECO:0000256" key="10">
    <source>
        <dbReference type="ARBA" id="ARBA00064713"/>
    </source>
</evidence>
<dbReference type="InterPro" id="IPR001912">
    <property type="entry name" value="Ribosomal_uS4_N"/>
</dbReference>
<dbReference type="Pfam" id="PF25390">
    <property type="entry name" value="WD40_RLD"/>
    <property type="match status" value="1"/>
</dbReference>
<feature type="compositionally biased region" description="Polar residues" evidence="16">
    <location>
        <begin position="803"/>
        <end position="814"/>
    </location>
</feature>
<evidence type="ECO:0000256" key="11">
    <source>
        <dbReference type="PROSITE-ProRule" id="PRU00091"/>
    </source>
</evidence>
<dbReference type="Proteomes" id="UP000823749">
    <property type="component" value="Chromosome 12"/>
</dbReference>
<dbReference type="InterPro" id="IPR036986">
    <property type="entry name" value="S4_RNA-bd_sf"/>
</dbReference>
<dbReference type="SMART" id="SM00064">
    <property type="entry name" value="FYVE"/>
    <property type="match status" value="1"/>
</dbReference>
<evidence type="ECO:0000256" key="4">
    <source>
        <dbReference type="ARBA" id="ARBA00022737"/>
    </source>
</evidence>
<dbReference type="SMART" id="SM00363">
    <property type="entry name" value="S4"/>
    <property type="match status" value="1"/>
</dbReference>
<keyword evidence="5 11" id="KW-0863">Zinc-finger</keyword>
<feature type="repeat" description="RCC1" evidence="13">
    <location>
        <begin position="438"/>
        <end position="489"/>
    </location>
</feature>
<dbReference type="AlphaFoldDB" id="A0AAV6I273"/>
<keyword evidence="7 12" id="KW-0694">RNA-binding</keyword>
<dbReference type="InterPro" id="IPR018079">
    <property type="entry name" value="Ribosomal_uS4_CS"/>
</dbReference>
<accession>A0AAV6I273</accession>
<gene>
    <name evidence="18" type="ORF">RHGRI_034837</name>
</gene>
<evidence type="ECO:0000256" key="15">
    <source>
        <dbReference type="SAM" id="Coils"/>
    </source>
</evidence>
<feature type="compositionally biased region" description="Basic residues" evidence="16">
    <location>
        <begin position="1104"/>
        <end position="1115"/>
    </location>
</feature>
<comment type="similarity">
    <text evidence="1 14">Belongs to the universal ribosomal protein uS4 family.</text>
</comment>
<feature type="repeat" description="RCC1" evidence="13">
    <location>
        <begin position="331"/>
        <end position="382"/>
    </location>
</feature>
<dbReference type="InterPro" id="IPR000306">
    <property type="entry name" value="Znf_FYVE"/>
</dbReference>
<evidence type="ECO:0000256" key="2">
    <source>
        <dbReference type="ARBA" id="ARBA00022723"/>
    </source>
</evidence>
<dbReference type="PANTHER" id="PTHR22870:SF419">
    <property type="entry name" value="GTPASE BINDING PROTEIN, PUTATIVE-RELATED"/>
    <property type="match status" value="1"/>
</dbReference>
<dbReference type="GO" id="GO:0015935">
    <property type="term" value="C:small ribosomal subunit"/>
    <property type="evidence" value="ECO:0007669"/>
    <property type="project" value="InterPro"/>
</dbReference>
<evidence type="ECO:0000256" key="9">
    <source>
        <dbReference type="ARBA" id="ARBA00023274"/>
    </source>
</evidence>
<dbReference type="PROSITE" id="PS50178">
    <property type="entry name" value="ZF_FYVE"/>
    <property type="match status" value="1"/>
</dbReference>
<evidence type="ECO:0000256" key="14">
    <source>
        <dbReference type="RuleBase" id="RU003699"/>
    </source>
</evidence>
<protein>
    <recommendedName>
        <fullName evidence="17">FYVE-type domain-containing protein</fullName>
    </recommendedName>
</protein>
<dbReference type="PANTHER" id="PTHR22870">
    <property type="entry name" value="REGULATOR OF CHROMOSOME CONDENSATION"/>
    <property type="match status" value="1"/>
</dbReference>
<dbReference type="SUPFAM" id="SSF50985">
    <property type="entry name" value="RCC1/BLIP-II"/>
    <property type="match status" value="1"/>
</dbReference>
<proteinExistence type="inferred from homology"/>
<feature type="coiled-coil region" evidence="15">
    <location>
        <begin position="853"/>
        <end position="887"/>
    </location>
</feature>
<dbReference type="NCBIfam" id="TIGR01018">
    <property type="entry name" value="uS4_arch"/>
    <property type="match status" value="1"/>
</dbReference>
<dbReference type="GO" id="GO:0003735">
    <property type="term" value="F:structural constituent of ribosome"/>
    <property type="evidence" value="ECO:0007669"/>
    <property type="project" value="InterPro"/>
</dbReference>
<dbReference type="GO" id="GO:0008270">
    <property type="term" value="F:zinc ion binding"/>
    <property type="evidence" value="ECO:0007669"/>
    <property type="project" value="UniProtKB-KW"/>
</dbReference>
<reference evidence="18" key="1">
    <citation type="submission" date="2020-08" db="EMBL/GenBank/DDBJ databases">
        <title>Plant Genome Project.</title>
        <authorList>
            <person name="Zhang R.-G."/>
        </authorList>
    </citation>
    <scope>NUCLEOTIDE SEQUENCE</scope>
    <source>
        <strain evidence="18">WSP0</strain>
        <tissue evidence="18">Leaf</tissue>
    </source>
</reference>
<feature type="repeat" description="RCC1" evidence="13">
    <location>
        <begin position="501"/>
        <end position="553"/>
    </location>
</feature>
<dbReference type="PROSITE" id="PS00626">
    <property type="entry name" value="RCC1_2"/>
    <property type="match status" value="1"/>
</dbReference>
<dbReference type="NCBIfam" id="NF003139">
    <property type="entry name" value="PRK04051.1"/>
    <property type="match status" value="1"/>
</dbReference>
<evidence type="ECO:0000313" key="18">
    <source>
        <dbReference type="EMBL" id="KAG5522822.1"/>
    </source>
</evidence>
<feature type="region of interest" description="Disordered" evidence="16">
    <location>
        <begin position="149"/>
        <end position="170"/>
    </location>
</feature>
<evidence type="ECO:0000256" key="6">
    <source>
        <dbReference type="ARBA" id="ARBA00022833"/>
    </source>
</evidence>
<sequence>MEKQSMDETALIWYDGKEEKQLKLNHVSRIIPGQRTAIFQRYPRPEKEYQSFSLAYGNSPAFYDLSVKLSNPEIPKNGMLHEAHLRDYYFYMDELYEIGWSDVYICGCHKLLDAGQICKDKDEAEIWFVALRALISRGHYKKWRNEASSDSASSSSAHTQRNSPLFSSCSSDTVLKDQGINEADKKNPVPFNNPPQKLLGRAFSDVLTYSDAQCYPQTQSVTSSLSSLSSVGLDTIDGRGSADNIRLSLSSAVSSSSQGSSLEDLDAIGDVLIWGEEIGNGMLGGGVYRNGILPQVRMDALLPKPLDSATMLDVRNIACASKHAVLVTKQGEIFSWGEGLGGKLGHGAQVDVSNPMLITTLSGLNTDLVACGEYHTCAVTVSGDFYTWGDGTHNFGLLGHGSEVGCWTPRKVSGPMEGMHVKSISCGPWHTAAVTIGGQLFTFGQGTFGALGHGDRNSSSTPREVITLKGLHTVKVSCGFWHTAAVVEVIEEPASSGSSTKKLFTWGDGDKGQLGHGDKESRLVPSCIAFFPENTNFCQVACGHSITIALATSGRVYTMGSADYGQLGNPRSGDKLPTCVEGKIRNNFIEEISCGSHHVAVLSSKYEVYTWGKGSNGQLGHGDNNDRDTPTLVEALQDKRVKNVVCGSNFTAAICLHKWICHADISLCSGCRSPFNFRRKRHNCYNCGLVFCKPCCSRKSLKASLAPNIKKPYRVCDACFTKLKITMALGSTFIIPRIPSGNIHQNCSGVEEKEILETKPRGLLSRLSSFDSFKRASSRSSKQDRKTHSNNGHTPPIDAGSVQCGSSYTSNASLPGSRAYSRAASPVSRSSSPPHSVSLGSAYSSLSCPEAIVDDLKQKNDGLKEEIAILSSQVEDLTHKSEHLEVELEITSRHLNEANKLAREEAERNKAAIEVIKSLTRQVGIYTVLLADVLLHHANWHDGKTFKKPRRPYEKERLDAELKLVGEYGLRCKRELWRVQYALSRIRNAARMLLTLDEKNQRRIFEGEALLRRMNRYGLLDESQNKLDYVLALTVENFLERRLQTLVFKTGMAKSIHHARVLIRQRHIRVGRQVVNIPSFIVRLDSQKHIDFSLTSPLGGGRPGRVKRKNQKAAAKKASGGDGDEEDEE</sequence>
<evidence type="ECO:0000256" key="16">
    <source>
        <dbReference type="SAM" id="MobiDB-lite"/>
    </source>
</evidence>
<keyword evidence="4" id="KW-0677">Repeat</keyword>
<dbReference type="Gene3D" id="3.30.40.10">
    <property type="entry name" value="Zinc/RING finger domain, C3HC4 (zinc finger)"/>
    <property type="match status" value="1"/>
</dbReference>
<dbReference type="InterPro" id="IPR002942">
    <property type="entry name" value="S4_RNA-bd"/>
</dbReference>
<dbReference type="GO" id="GO:0019843">
    <property type="term" value="F:rRNA binding"/>
    <property type="evidence" value="ECO:0007669"/>
    <property type="project" value="UniProtKB-KW"/>
</dbReference>
<dbReference type="EMBL" id="JACTNZ010000012">
    <property type="protein sequence ID" value="KAG5522822.1"/>
    <property type="molecule type" value="Genomic_DNA"/>
</dbReference>
<evidence type="ECO:0000256" key="5">
    <source>
        <dbReference type="ARBA" id="ARBA00022771"/>
    </source>
</evidence>
<feature type="repeat" description="RCC1" evidence="13">
    <location>
        <begin position="269"/>
        <end position="330"/>
    </location>
</feature>
<dbReference type="FunFam" id="3.10.290.10:FF:000021">
    <property type="entry name" value="40S ribosomal protein S9"/>
    <property type="match status" value="1"/>
</dbReference>
<feature type="region of interest" description="Disordered" evidence="16">
    <location>
        <begin position="1095"/>
        <end position="1129"/>
    </location>
</feature>
<keyword evidence="2" id="KW-0479">Metal-binding</keyword>
<comment type="caution">
    <text evidence="18">The sequence shown here is derived from an EMBL/GenBank/DDBJ whole genome shotgun (WGS) entry which is preliminary data.</text>
</comment>
<feature type="region of interest" description="Disordered" evidence="16">
    <location>
        <begin position="774"/>
        <end position="818"/>
    </location>
</feature>
<dbReference type="InterPro" id="IPR005710">
    <property type="entry name" value="Ribosomal_uS4_euk/arc"/>
</dbReference>
<comment type="subunit">
    <text evidence="10">Binds to the translation initiation factors TIF3E1.</text>
</comment>
<dbReference type="Pfam" id="PF01363">
    <property type="entry name" value="FYVE"/>
    <property type="match status" value="1"/>
</dbReference>
<evidence type="ECO:0000256" key="1">
    <source>
        <dbReference type="ARBA" id="ARBA00007465"/>
    </source>
</evidence>
<dbReference type="PRINTS" id="PR00633">
    <property type="entry name" value="RCCNDNSATION"/>
</dbReference>
<dbReference type="Gene3D" id="2.130.10.30">
    <property type="entry name" value="Regulator of chromosome condensation 1/beta-lactamase-inhibitor protein II"/>
    <property type="match status" value="3"/>
</dbReference>
<feature type="repeat" description="RCC1" evidence="13">
    <location>
        <begin position="383"/>
        <end position="437"/>
    </location>
</feature>
<keyword evidence="3 12" id="KW-0699">rRNA-binding</keyword>
<dbReference type="PROSITE" id="PS00632">
    <property type="entry name" value="RIBOSOMAL_S4"/>
    <property type="match status" value="1"/>
</dbReference>
<evidence type="ECO:0000313" key="19">
    <source>
        <dbReference type="Proteomes" id="UP000823749"/>
    </source>
</evidence>
<dbReference type="SUPFAM" id="SSF55174">
    <property type="entry name" value="Alpha-L RNA-binding motif"/>
    <property type="match status" value="1"/>
</dbReference>
<dbReference type="InterPro" id="IPR009091">
    <property type="entry name" value="RCC1/BLIP-II"/>
</dbReference>
<evidence type="ECO:0000256" key="7">
    <source>
        <dbReference type="ARBA" id="ARBA00022884"/>
    </source>
</evidence>
<dbReference type="Pfam" id="PF01479">
    <property type="entry name" value="S4"/>
    <property type="match status" value="1"/>
</dbReference>
<feature type="compositionally biased region" description="Polar residues" evidence="16">
    <location>
        <begin position="158"/>
        <end position="170"/>
    </location>
</feature>
<name>A0AAV6I273_9ERIC</name>
<dbReference type="InterPro" id="IPR011993">
    <property type="entry name" value="PH-like_dom_sf"/>
</dbReference>
<dbReference type="InterPro" id="IPR017455">
    <property type="entry name" value="Znf_FYVE-rel"/>
</dbReference>
<feature type="repeat" description="RCC1" evidence="13">
    <location>
        <begin position="554"/>
        <end position="605"/>
    </location>
</feature>
<dbReference type="Pfam" id="PF00163">
    <property type="entry name" value="Ribosomal_S4"/>
    <property type="match status" value="1"/>
</dbReference>
<dbReference type="Gene3D" id="3.10.290.10">
    <property type="entry name" value="RNA-binding S4 domain"/>
    <property type="match status" value="1"/>
</dbReference>